<name>A0A2J6T6C7_9HELO</name>
<dbReference type="InterPro" id="IPR010730">
    <property type="entry name" value="HET"/>
</dbReference>
<sequence length="751" mass="84738">MSDYIYQPLKNATEDIRLLKLTFDIRQALGRANVNPLVGQLKNYSLPLTTLSKRQRMLRVALLPSFNALSYVWGNPARTHEITIDNKRLGITGNLHKALRDIQRDAIGDVYVWADAICICQDDLTERSAQILLMREVYHAASDVRIWLGSPTEEGRRCLKFIADLTGNYGPEESDMVPSEESKFEEIFVEGLLISTAGIVRTGYGFGQSLVEITDVLDSDVRDDKAEMLLDPDAILSLHHDTIQTLVEWKPHSRHFKTVQDEDFVFIANLIDHELIQSCTWFERMWVVQELGASNNASILGYGKSVNWESFLRAVYFLNYSLAAPVNNIRKLTGLEKIRQGWNNGKRQPLRDLIRECRYRNATDPRDNIFSLLGMMGDTMNTFLMPDYTKSVSEVYANATFHFIEQSGSLDPLCGWQSLGRREQLPSWIPDYSLNQDLAASPLVPIDGRESIFTASGHDHRSKYMALDQQELKHFWTHLPTSGLCIDTIAMLSDPLPEDVPFGSIEHMWHSTISSSGGLLDGFTKDVQSYLEDISSVVSMYSKYWGSLDQFSKHLQSVSIKSPLTARLPKSSKSTDRLSKHSQSTDQLARFSPPTGKPSLYFEPKKSDSFLHAIYILDAYLQSLLCGRISTTERLTKDDIQKFMSLNLPADTADPERESFLAKVCNALGAGMTRRCMAVTKEGYIGAIPQEAQQGDLICVLFGCSVPVVLRKRIGGEYLFIGECYLHGFMDSEAIVFQVKGEFQVQKFVLC</sequence>
<dbReference type="InterPro" id="IPR052895">
    <property type="entry name" value="HetReg/Transcr_Mod"/>
</dbReference>
<gene>
    <name evidence="3" type="ORF">K444DRAFT_613474</name>
</gene>
<evidence type="ECO:0000313" key="3">
    <source>
        <dbReference type="EMBL" id="PMD58575.1"/>
    </source>
</evidence>
<dbReference type="Pfam" id="PF06985">
    <property type="entry name" value="HET"/>
    <property type="match status" value="1"/>
</dbReference>
<proteinExistence type="predicted"/>
<accession>A0A2J6T6C7</accession>
<keyword evidence="4" id="KW-1185">Reference proteome</keyword>
<dbReference type="EMBL" id="KZ613817">
    <property type="protein sequence ID" value="PMD58575.1"/>
    <property type="molecule type" value="Genomic_DNA"/>
</dbReference>
<feature type="region of interest" description="Disordered" evidence="1">
    <location>
        <begin position="566"/>
        <end position="596"/>
    </location>
</feature>
<dbReference type="Pfam" id="PF26639">
    <property type="entry name" value="Het-6_barrel"/>
    <property type="match status" value="1"/>
</dbReference>
<dbReference type="OrthoDB" id="2157530at2759"/>
<protein>
    <recommendedName>
        <fullName evidence="2">Heterokaryon incompatibility domain-containing protein</fullName>
    </recommendedName>
</protein>
<dbReference type="PANTHER" id="PTHR24148:SF64">
    <property type="entry name" value="HETEROKARYON INCOMPATIBILITY DOMAIN-CONTAINING PROTEIN"/>
    <property type="match status" value="1"/>
</dbReference>
<feature type="domain" description="Heterokaryon incompatibility" evidence="2">
    <location>
        <begin position="66"/>
        <end position="157"/>
    </location>
</feature>
<dbReference type="GeneID" id="36588434"/>
<dbReference type="PANTHER" id="PTHR24148">
    <property type="entry name" value="ANKYRIN REPEAT DOMAIN-CONTAINING PROTEIN 39 HOMOLOG-RELATED"/>
    <property type="match status" value="1"/>
</dbReference>
<evidence type="ECO:0000256" key="1">
    <source>
        <dbReference type="SAM" id="MobiDB-lite"/>
    </source>
</evidence>
<organism evidence="3 4">
    <name type="scientific">Hyaloscypha bicolor E</name>
    <dbReference type="NCBI Taxonomy" id="1095630"/>
    <lineage>
        <taxon>Eukaryota</taxon>
        <taxon>Fungi</taxon>
        <taxon>Dikarya</taxon>
        <taxon>Ascomycota</taxon>
        <taxon>Pezizomycotina</taxon>
        <taxon>Leotiomycetes</taxon>
        <taxon>Helotiales</taxon>
        <taxon>Hyaloscyphaceae</taxon>
        <taxon>Hyaloscypha</taxon>
        <taxon>Hyaloscypha bicolor</taxon>
    </lineage>
</organism>
<dbReference type="Proteomes" id="UP000235371">
    <property type="component" value="Unassembled WGS sequence"/>
</dbReference>
<dbReference type="InParanoid" id="A0A2J6T6C7"/>
<reference evidence="3 4" key="1">
    <citation type="submission" date="2016-04" db="EMBL/GenBank/DDBJ databases">
        <title>A degradative enzymes factory behind the ericoid mycorrhizal symbiosis.</title>
        <authorList>
            <consortium name="DOE Joint Genome Institute"/>
            <person name="Martino E."/>
            <person name="Morin E."/>
            <person name="Grelet G."/>
            <person name="Kuo A."/>
            <person name="Kohler A."/>
            <person name="Daghino S."/>
            <person name="Barry K."/>
            <person name="Choi C."/>
            <person name="Cichocki N."/>
            <person name="Clum A."/>
            <person name="Copeland A."/>
            <person name="Hainaut M."/>
            <person name="Haridas S."/>
            <person name="Labutti K."/>
            <person name="Lindquist E."/>
            <person name="Lipzen A."/>
            <person name="Khouja H.-R."/>
            <person name="Murat C."/>
            <person name="Ohm R."/>
            <person name="Olson A."/>
            <person name="Spatafora J."/>
            <person name="Veneault-Fourrey C."/>
            <person name="Henrissat B."/>
            <person name="Grigoriev I."/>
            <person name="Martin F."/>
            <person name="Perotto S."/>
        </authorList>
    </citation>
    <scope>NUCLEOTIDE SEQUENCE [LARGE SCALE GENOMIC DNA]</scope>
    <source>
        <strain evidence="3 4">E</strain>
    </source>
</reference>
<evidence type="ECO:0000259" key="2">
    <source>
        <dbReference type="Pfam" id="PF06985"/>
    </source>
</evidence>
<evidence type="ECO:0000313" key="4">
    <source>
        <dbReference type="Proteomes" id="UP000235371"/>
    </source>
</evidence>
<dbReference type="RefSeq" id="XP_024735479.1">
    <property type="nucleotide sequence ID" value="XM_024880357.1"/>
</dbReference>
<dbReference type="AlphaFoldDB" id="A0A2J6T6C7"/>